<organism evidence="1 2">
    <name type="scientific">Ficus carica</name>
    <name type="common">Common fig</name>
    <dbReference type="NCBI Taxonomy" id="3494"/>
    <lineage>
        <taxon>Eukaryota</taxon>
        <taxon>Viridiplantae</taxon>
        <taxon>Streptophyta</taxon>
        <taxon>Embryophyta</taxon>
        <taxon>Tracheophyta</taxon>
        <taxon>Spermatophyta</taxon>
        <taxon>Magnoliopsida</taxon>
        <taxon>eudicotyledons</taxon>
        <taxon>Gunneridae</taxon>
        <taxon>Pentapetalae</taxon>
        <taxon>rosids</taxon>
        <taxon>fabids</taxon>
        <taxon>Rosales</taxon>
        <taxon>Moraceae</taxon>
        <taxon>Ficeae</taxon>
        <taxon>Ficus</taxon>
    </lineage>
</organism>
<dbReference type="EMBL" id="BTGU01002091">
    <property type="protein sequence ID" value="GMN33915.1"/>
    <property type="molecule type" value="Genomic_DNA"/>
</dbReference>
<evidence type="ECO:0000313" key="2">
    <source>
        <dbReference type="Proteomes" id="UP001187192"/>
    </source>
</evidence>
<proteinExistence type="predicted"/>
<evidence type="ECO:0000313" key="1">
    <source>
        <dbReference type="EMBL" id="GMN33915.1"/>
    </source>
</evidence>
<protein>
    <submittedName>
        <fullName evidence="1">Uncharacterized protein</fullName>
    </submittedName>
</protein>
<accession>A0AA87ZKR0</accession>
<dbReference type="AlphaFoldDB" id="A0AA87ZKR0"/>
<gene>
    <name evidence="1" type="ORF">TIFTF001_041971</name>
</gene>
<name>A0AA87ZKR0_FICCA</name>
<reference evidence="1" key="1">
    <citation type="submission" date="2023-07" db="EMBL/GenBank/DDBJ databases">
        <title>draft genome sequence of fig (Ficus carica).</title>
        <authorList>
            <person name="Takahashi T."/>
            <person name="Nishimura K."/>
        </authorList>
    </citation>
    <scope>NUCLEOTIDE SEQUENCE</scope>
</reference>
<dbReference type="Proteomes" id="UP001187192">
    <property type="component" value="Unassembled WGS sequence"/>
</dbReference>
<sequence length="86" mass="10016">MPFGTVQVSFSASGMGEGERRYWACWARLNLFRSALIEILIVEDTFSFKFCHENLESLMSNTDVEMAMDIVEEARTDAWKKEEERK</sequence>
<comment type="caution">
    <text evidence="1">The sequence shown here is derived from an EMBL/GenBank/DDBJ whole genome shotgun (WGS) entry which is preliminary data.</text>
</comment>
<keyword evidence="2" id="KW-1185">Reference proteome</keyword>